<dbReference type="InterPro" id="IPR000436">
    <property type="entry name" value="Sushi_SCR_CCP_dom"/>
</dbReference>
<dbReference type="Pfam" id="PF00084">
    <property type="entry name" value="Sushi"/>
    <property type="match status" value="31"/>
</dbReference>
<dbReference type="PANTHER" id="PTHR45785:SF7">
    <property type="entry name" value="COMPLEMENT FACTOR H"/>
    <property type="match status" value="1"/>
</dbReference>
<evidence type="ECO:0000313" key="8">
    <source>
        <dbReference type="RefSeq" id="XP_053065157.1"/>
    </source>
</evidence>
<feature type="domain" description="Sushi" evidence="6">
    <location>
        <begin position="1116"/>
        <end position="1174"/>
    </location>
</feature>
<feature type="domain" description="Sushi" evidence="6">
    <location>
        <begin position="19"/>
        <end position="82"/>
    </location>
</feature>
<name>A0ABM3P0E5_ACIJB</name>
<feature type="domain" description="Sushi" evidence="6">
    <location>
        <begin position="386"/>
        <end position="443"/>
    </location>
</feature>
<feature type="domain" description="Sushi" evidence="6">
    <location>
        <begin position="208"/>
        <end position="264"/>
    </location>
</feature>
<feature type="domain" description="Sushi" evidence="6">
    <location>
        <begin position="750"/>
        <end position="808"/>
    </location>
</feature>
<feature type="domain" description="Sushi" evidence="6">
    <location>
        <begin position="265"/>
        <end position="322"/>
    </location>
</feature>
<feature type="signal peptide" evidence="5">
    <location>
        <begin position="1"/>
        <end position="18"/>
    </location>
</feature>
<dbReference type="Gene3D" id="2.10.70.10">
    <property type="entry name" value="Complement Module, domain 1"/>
    <property type="match status" value="34"/>
</dbReference>
<keyword evidence="2 5" id="KW-0732">Signal</keyword>
<keyword evidence="3 4" id="KW-1015">Disulfide bond</keyword>
<dbReference type="RefSeq" id="XP_053065157.1">
    <property type="nucleotide sequence ID" value="XM_053209182.1"/>
</dbReference>
<feature type="disulfide bond" evidence="4">
    <location>
        <begin position="1541"/>
        <end position="1584"/>
    </location>
</feature>
<comment type="caution">
    <text evidence="4">Lacks conserved residue(s) required for the propagation of feature annotation.</text>
</comment>
<feature type="domain" description="Sushi" evidence="6">
    <location>
        <begin position="811"/>
        <end position="869"/>
    </location>
</feature>
<accession>A0ABM3P0E5</accession>
<feature type="domain" description="Sushi" evidence="6">
    <location>
        <begin position="1539"/>
        <end position="1597"/>
    </location>
</feature>
<evidence type="ECO:0000313" key="7">
    <source>
        <dbReference type="Proteomes" id="UP001652583"/>
    </source>
</evidence>
<feature type="domain" description="Sushi" evidence="6">
    <location>
        <begin position="930"/>
        <end position="987"/>
    </location>
</feature>
<feature type="domain" description="Sushi" evidence="6">
    <location>
        <begin position="510"/>
        <end position="567"/>
    </location>
</feature>
<feature type="domain" description="Sushi" evidence="6">
    <location>
        <begin position="1478"/>
        <end position="1536"/>
    </location>
</feature>
<feature type="domain" description="Sushi" evidence="6">
    <location>
        <begin position="83"/>
        <end position="143"/>
    </location>
</feature>
<feature type="domain" description="Sushi" evidence="6">
    <location>
        <begin position="1600"/>
        <end position="1658"/>
    </location>
</feature>
<evidence type="ECO:0000256" key="1">
    <source>
        <dbReference type="ARBA" id="ARBA00022659"/>
    </source>
</evidence>
<reference evidence="8" key="1">
    <citation type="submission" date="2025-08" db="UniProtKB">
        <authorList>
            <consortium name="RefSeq"/>
        </authorList>
    </citation>
    <scope>IDENTIFICATION</scope>
    <source>
        <tissue evidence="8">Blood</tissue>
    </source>
</reference>
<protein>
    <submittedName>
        <fullName evidence="8">Complement factor H isoform X8</fullName>
    </submittedName>
</protein>
<dbReference type="SMART" id="SM00032">
    <property type="entry name" value="CCP"/>
    <property type="match status" value="34"/>
</dbReference>
<feature type="domain" description="Sushi" evidence="6">
    <location>
        <begin position="1967"/>
        <end position="2025"/>
    </location>
</feature>
<feature type="chain" id="PRO_5045940844" evidence="5">
    <location>
        <begin position="19"/>
        <end position="2093"/>
    </location>
</feature>
<feature type="disulfide bond" evidence="4">
    <location>
        <begin position="752"/>
        <end position="795"/>
    </location>
</feature>
<dbReference type="GeneID" id="106987305"/>
<feature type="disulfide bond" evidence="4">
    <location>
        <begin position="1118"/>
        <end position="1161"/>
    </location>
</feature>
<evidence type="ECO:0000256" key="3">
    <source>
        <dbReference type="ARBA" id="ARBA00023157"/>
    </source>
</evidence>
<feature type="domain" description="Sushi" evidence="6">
    <location>
        <begin position="1358"/>
        <end position="1419"/>
    </location>
</feature>
<feature type="disulfide bond" evidence="4">
    <location>
        <begin position="114"/>
        <end position="141"/>
    </location>
</feature>
<dbReference type="InterPro" id="IPR051503">
    <property type="entry name" value="ComplSys_Reg/VirEntry_Med"/>
</dbReference>
<feature type="disulfide bond" evidence="4">
    <location>
        <begin position="1908"/>
        <end position="1951"/>
    </location>
</feature>
<dbReference type="CDD" id="cd00033">
    <property type="entry name" value="CCP"/>
    <property type="match status" value="24"/>
</dbReference>
<organism evidence="7 8">
    <name type="scientific">Acinonyx jubatus</name>
    <name type="common">Cheetah</name>
    <dbReference type="NCBI Taxonomy" id="32536"/>
    <lineage>
        <taxon>Eukaryota</taxon>
        <taxon>Metazoa</taxon>
        <taxon>Chordata</taxon>
        <taxon>Craniata</taxon>
        <taxon>Vertebrata</taxon>
        <taxon>Euteleostomi</taxon>
        <taxon>Mammalia</taxon>
        <taxon>Eutheria</taxon>
        <taxon>Laurasiatheria</taxon>
        <taxon>Carnivora</taxon>
        <taxon>Feliformia</taxon>
        <taxon>Felidae</taxon>
        <taxon>Felinae</taxon>
        <taxon>Acinonyx</taxon>
    </lineage>
</organism>
<evidence type="ECO:0000256" key="2">
    <source>
        <dbReference type="ARBA" id="ARBA00022729"/>
    </source>
</evidence>
<feature type="domain" description="Sushi" evidence="6">
    <location>
        <begin position="689"/>
        <end position="747"/>
    </location>
</feature>
<sequence>MRFPAQIVWLMWWTVCVAEDCKGPPPRKQTEILSGVWSEQNYPEGTQATYKCRPGYITLGSIIMECKNGEWVALNPLKICEKRPCGHPGDTSFGTFQLERGEKFEYGAKVVYTCNEGYQMLGSINFRECESDGWTNDVPICEVVKCLPVTHPENGRLTSSALELDKEYTFGQVVRFVCNSGFMLVGPAEIHCSTNGVWSGESPKCVEISCQKPEIANGNAASLKKTYKENERFQYTCHQGYEYSSKGDAICTASGWTPTPSCKEFLCPSPNIQNGDYTPQSIRYRSGDEITYNCKPGFYPSNREKMATCTKTVWVPQPRCEKRCDFPEIKHGLLHNEYNYRRDFPVSVGKKYYYSCDHNFVTDKKQNGGYIHCTQEGWSPAVPCRRQCIFNYLINGEYPYPAKMYFQGDSVSVNCYAGYSLQNEQTVMTCTEDDWVPAPECLPPGNRCDFPEIKHGSLHHESNYRQNFPVRVGEKYWYSCDQNFVTVSQKPWEHIHCTQEGWSPAVPCRRQCIFNHLKNGEYPKQGVKYLQGENVSVNCNSGHSLQNEQTVMTCTEDGWFPPPECIPFKTCSKSEITIENGFFSEYEPTYSLNKETQYQCKPGYVTPDGKTSGSVTCLESGWSPQPTCIKSCDMPAFENAKAKSNVTWFKLNDKLDYECHDGYKSQDGRAGSIVCRNNGWSHKPICYEIECKIPEIEDNLNIQPKEDKYRVGDVLKFFCTQRLKRVGPDSVQCYDFGWSPNLPTCKEQTKQCSPPPQLLNGKVKETQKENYEHNDLVEYVCNPRFLMKGFNKIQCVDGQWTDLPICIEVETTCGDIPELNYGYAVQTSNPSYHHGDSVEFNCREGFTMIGQKSITCISGLWTQLPQCIATDELQKCKYSLTIREVNPLKTEFDHNENITYKCRGKLEQKHSTCINGRWDPELNCTEVQMQSCPPPPQIPNAHNMATTVNYQDGEKVSVVCQDNYIIQDAEEIVCKDGRWQSIPHCVEKSPCPQPPQIEHGTIKSSQFSEEMDETLKPEVYVHGTKLKYTCEDGFRISGKDEITCHMGKWSSPPRCVGLSCAPPHLIPHGILSHVSDSYQYGEEVTYKCTKGFEINGPAFIRCLGGKWSHPPECKNTDCFSLPDFGNATPIGQKKTSYRSGEKVTYKCPNNYLLDGPNTIQCINSQWIGKPICRDISCGNPPRVKNAIIPNEMSKYLPGQRARYECIIPFYLVGGREVTCSNGNWTQPPQCLDPKEKCGPPPAIDNGDMTTFPTSEYAPGSSVEYQCQSLYVLEGNKLITCRYGQWSEPPKCLGNRCDFPQIKHGSLYYEIIYRRDFPVRVGKKYWYSCETNFVTASQEPWEYIHCTKEGWSPAVPCRKTCSKSEIIIENGFFSQYELTYYLNKETQYQCKPGYVTPDGKTSGSVTCLKSGWSPQPTCIKSCDMPAFENAKAKSNVTWFKLNDKLDYECHDGYESQDGRAGSIVCGNDGWSHKPICYEKECKIPEIENNLNTQPKKEKYKVGDVLKFFCRQRLKRVGPDSVQCYDFGWSPNLPTCKEQTKQCSPPPQLLNGKVKETQKENYEHNDLVEYVCNPRFLMKGFNKIQCVDGQWTDLPICIEVETTCGDIPELNYGYAVQTSNPPYHHGDSVEFNCREGFTMIGQKSITCIRGLWTQLPQCIATDELQKCKHSLTIREANPLYKTEFDHNEKISYKCRGKLEQKHSTCINGRWDPELTCTEVQMQSCPPPPQIPNAHNMATTVNYQDGEKVSVVCQDNYIIQDAEEIVCKDGRWQSIPHCVEKSPCPQPPQIEHGTIKSSQFSEEMDETLKPEVYVHGTKLKYTCEDGFRISGKDEITCHMGKWSSPPRCVGLSCAPPHLIPHGILSHVSDSYQYGEEVTYKCTEGFEINGPAFIRCIGGKWSHPPECKNTDCFSLPDFGNATPIGQKKTSYRSGEKVTYKCPNNYLLDGPNTIQCINSQWIGKPVCRDPNENCGPPPPLDNGDMTTFPKSEYPPGSSVEYRCQSLYVLEGNKVITCRYGQWSKPPKCLDVCIISEDSMERHNIQLRWSSVKKLYSPTGDTVEFECKTGYHRQTSQQTFRATCWEGKLTYPVCVKSHG</sequence>
<dbReference type="Proteomes" id="UP001652583">
    <property type="component" value="Chromosome E4"/>
</dbReference>
<feature type="domain" description="Sushi" evidence="6">
    <location>
        <begin position="1235"/>
        <end position="1293"/>
    </location>
</feature>
<feature type="disulfide bond" evidence="4">
    <location>
        <begin position="1237"/>
        <end position="1280"/>
    </location>
</feature>
<dbReference type="PROSITE" id="PS50923">
    <property type="entry name" value="SUSHI"/>
    <property type="match status" value="26"/>
</dbReference>
<feature type="disulfide bond" evidence="4">
    <location>
        <begin position="178"/>
        <end position="205"/>
    </location>
</feature>
<feature type="domain" description="Sushi" evidence="6">
    <location>
        <begin position="1848"/>
        <end position="1905"/>
    </location>
</feature>
<evidence type="ECO:0000256" key="5">
    <source>
        <dbReference type="SAM" id="SignalP"/>
    </source>
</evidence>
<feature type="domain" description="Sushi" evidence="6">
    <location>
        <begin position="989"/>
        <end position="1057"/>
    </location>
</feature>
<evidence type="ECO:0000259" key="6">
    <source>
        <dbReference type="PROSITE" id="PS50923"/>
    </source>
</evidence>
<feature type="domain" description="Sushi" evidence="6">
    <location>
        <begin position="1720"/>
        <end position="1777"/>
    </location>
</feature>
<proteinExistence type="predicted"/>
<feature type="domain" description="Sushi" evidence="6">
    <location>
        <begin position="1175"/>
        <end position="1232"/>
    </location>
</feature>
<keyword evidence="7" id="KW-1185">Reference proteome</keyword>
<evidence type="ECO:0000256" key="4">
    <source>
        <dbReference type="PROSITE-ProRule" id="PRU00302"/>
    </source>
</evidence>
<feature type="domain" description="Sushi" evidence="6">
    <location>
        <begin position="1906"/>
        <end position="1964"/>
    </location>
</feature>
<dbReference type="PANTHER" id="PTHR45785">
    <property type="entry name" value="COMPLEMENT FACTOR H-RELATED"/>
    <property type="match status" value="1"/>
</dbReference>
<feature type="domain" description="Sushi" evidence="6">
    <location>
        <begin position="569"/>
        <end position="630"/>
    </location>
</feature>
<feature type="domain" description="Sushi" evidence="6">
    <location>
        <begin position="1058"/>
        <end position="1115"/>
    </location>
</feature>
<feature type="disulfide bond" evidence="4">
    <location>
        <begin position="1602"/>
        <end position="1645"/>
    </location>
</feature>
<feature type="domain" description="Sushi" evidence="6">
    <location>
        <begin position="144"/>
        <end position="207"/>
    </location>
</feature>
<feature type="disulfide bond" evidence="4">
    <location>
        <begin position="1969"/>
        <end position="2012"/>
    </location>
</feature>
<dbReference type="SUPFAM" id="SSF57535">
    <property type="entry name" value="Complement control module/SCR domain"/>
    <property type="match status" value="30"/>
</dbReference>
<dbReference type="InterPro" id="IPR035976">
    <property type="entry name" value="Sushi/SCR/CCP_sf"/>
</dbReference>
<feature type="disulfide bond" evidence="4">
    <location>
        <begin position="813"/>
        <end position="856"/>
    </location>
</feature>
<feature type="domain" description="Sushi" evidence="6">
    <location>
        <begin position="1779"/>
        <end position="1847"/>
    </location>
</feature>
<keyword evidence="1 4" id="KW-0768">Sushi</keyword>
<gene>
    <name evidence="8" type="primary">CFH</name>
</gene>